<reference evidence="2 3" key="1">
    <citation type="journal article" date="2018" name="Syst. Appl. Microbiol.">
        <title>Flavobacterium circumlabens sp. nov. and Flavobacterium cupreum sp. nov., two psychrotrophic species isolated from Antarctic environmental samples.</title>
        <authorList>
            <person name="Kralova S."/>
            <person name="Busse H.J."/>
            <person name="Svec P."/>
            <person name="Maslanova I."/>
            <person name="Stankova E."/>
            <person name="Bartak M."/>
            <person name="Sedlacek I."/>
        </authorList>
    </citation>
    <scope>NUCLEOTIDE SEQUENCE [LARGE SCALE GENOMIC DNA]</scope>
    <source>
        <strain evidence="2 3">CCM 8828</strain>
    </source>
</reference>
<dbReference type="Proteomes" id="UP000298340">
    <property type="component" value="Unassembled WGS sequence"/>
</dbReference>
<evidence type="ECO:0000259" key="1">
    <source>
        <dbReference type="Pfam" id="PF16370"/>
    </source>
</evidence>
<name>A0A4Y7U206_9FLAO</name>
<dbReference type="Pfam" id="PF16370">
    <property type="entry name" value="MetallophosC"/>
    <property type="match status" value="1"/>
</dbReference>
<dbReference type="RefSeq" id="WP_194100513.1">
    <property type="nucleotide sequence ID" value="NZ_QWDN01001456.1"/>
</dbReference>
<dbReference type="InterPro" id="IPR032288">
    <property type="entry name" value="Metallophos_C"/>
</dbReference>
<comment type="caution">
    <text evidence="2">The sequence shown here is derived from an EMBL/GenBank/DDBJ whole genome shotgun (WGS) entry which is preliminary data.</text>
</comment>
<gene>
    <name evidence="2" type="ORF">D0809_31245</name>
</gene>
<sequence length="93" mass="10798">YHYKVSGAADGKQIDITVPKVNEWDTTLNILNDTFIYANVFAADEFTKVYISFDKGKWTEMTKYEGISPNVLKQYRLQSEGRYDSMKISKFPK</sequence>
<dbReference type="EMBL" id="QWDN01001456">
    <property type="protein sequence ID" value="TEB40314.1"/>
    <property type="molecule type" value="Genomic_DNA"/>
</dbReference>
<feature type="non-terminal residue" evidence="2">
    <location>
        <position position="1"/>
    </location>
</feature>
<dbReference type="AlphaFoldDB" id="A0A4Y7U206"/>
<organism evidence="2 3">
    <name type="scientific">Flavobacterium circumlabens</name>
    <dbReference type="NCBI Taxonomy" id="2133765"/>
    <lineage>
        <taxon>Bacteria</taxon>
        <taxon>Pseudomonadati</taxon>
        <taxon>Bacteroidota</taxon>
        <taxon>Flavobacteriia</taxon>
        <taxon>Flavobacteriales</taxon>
        <taxon>Flavobacteriaceae</taxon>
        <taxon>Flavobacterium</taxon>
    </lineage>
</organism>
<feature type="non-terminal residue" evidence="2">
    <location>
        <position position="93"/>
    </location>
</feature>
<protein>
    <recommendedName>
        <fullName evidence="1">Calcineurin-like phosphoesterase C-terminal domain-containing protein</fullName>
    </recommendedName>
</protein>
<accession>A0A4Y7U206</accession>
<proteinExistence type="predicted"/>
<evidence type="ECO:0000313" key="2">
    <source>
        <dbReference type="EMBL" id="TEB40314.1"/>
    </source>
</evidence>
<evidence type="ECO:0000313" key="3">
    <source>
        <dbReference type="Proteomes" id="UP000298340"/>
    </source>
</evidence>
<feature type="domain" description="Calcineurin-like phosphoesterase C-terminal" evidence="1">
    <location>
        <begin position="1"/>
        <end position="87"/>
    </location>
</feature>